<keyword evidence="7" id="KW-0479">Metal-binding</keyword>
<gene>
    <name evidence="18" type="ORF">GSMUA_272210.1</name>
</gene>
<organism evidence="19 20">
    <name type="scientific">Musa acuminata subsp. malaccensis</name>
    <name type="common">Wild banana</name>
    <name type="synonym">Musa malaccensis</name>
    <dbReference type="NCBI Taxonomy" id="214687"/>
    <lineage>
        <taxon>Eukaryota</taxon>
        <taxon>Viridiplantae</taxon>
        <taxon>Streptophyta</taxon>
        <taxon>Embryophyta</taxon>
        <taxon>Tracheophyta</taxon>
        <taxon>Spermatophyta</taxon>
        <taxon>Magnoliopsida</taxon>
        <taxon>Liliopsida</taxon>
        <taxon>Zingiberales</taxon>
        <taxon>Musaceae</taxon>
        <taxon>Musa</taxon>
    </lineage>
</organism>
<keyword evidence="5" id="KW-0808">Transferase</keyword>
<dbReference type="EnsemblPlants" id="Ma05_t20140.1">
    <property type="protein sequence ID" value="Ma05_p20140.1"/>
    <property type="gene ID" value="Ma05_g20140"/>
</dbReference>
<evidence type="ECO:0000256" key="2">
    <source>
        <dbReference type="ARBA" id="ARBA00004167"/>
    </source>
</evidence>
<keyword evidence="12 16" id="KW-0472">Membrane</keyword>
<name>A0A804J6H8_MUSAM</name>
<evidence type="ECO:0000256" key="9">
    <source>
        <dbReference type="ARBA" id="ARBA00022786"/>
    </source>
</evidence>
<evidence type="ECO:0000256" key="13">
    <source>
        <dbReference type="ARBA" id="ARBA00024209"/>
    </source>
</evidence>
<evidence type="ECO:0000256" key="5">
    <source>
        <dbReference type="ARBA" id="ARBA00022679"/>
    </source>
</evidence>
<feature type="compositionally biased region" description="Basic residues" evidence="15">
    <location>
        <begin position="270"/>
        <end position="280"/>
    </location>
</feature>
<feature type="region of interest" description="Disordered" evidence="15">
    <location>
        <begin position="207"/>
        <end position="231"/>
    </location>
</feature>
<dbReference type="EC" id="2.3.2.27" evidence="4"/>
<dbReference type="InterPro" id="IPR013083">
    <property type="entry name" value="Znf_RING/FYVE/PHD"/>
</dbReference>
<comment type="pathway">
    <text evidence="3">Protein modification; protein ubiquitination.</text>
</comment>
<evidence type="ECO:0000256" key="7">
    <source>
        <dbReference type="ARBA" id="ARBA00022723"/>
    </source>
</evidence>
<evidence type="ECO:0000256" key="14">
    <source>
        <dbReference type="PROSITE-ProRule" id="PRU00175"/>
    </source>
</evidence>
<reference evidence="19" key="2">
    <citation type="submission" date="2021-05" db="UniProtKB">
        <authorList>
            <consortium name="EnsemblPlants"/>
        </authorList>
    </citation>
    <scope>IDENTIFICATION</scope>
    <source>
        <strain evidence="19">subsp. malaccensis</strain>
    </source>
</reference>
<dbReference type="Proteomes" id="UP000012960">
    <property type="component" value="Unplaced"/>
</dbReference>
<dbReference type="OMA" id="LCAANTR"/>
<dbReference type="SMART" id="SM00184">
    <property type="entry name" value="RING"/>
    <property type="match status" value="1"/>
</dbReference>
<evidence type="ECO:0000256" key="16">
    <source>
        <dbReference type="SAM" id="Phobius"/>
    </source>
</evidence>
<sequence length="411" mass="44469">MIALCSPHTVTPHRLAQLTGSSMDTKRSGRPIDGLPILALLYLLPLLLLTPRCARAQPSPTFGGSNDNNYGNLNPTLAIVIVVIISTFFVLVFFSLYVRNCTGQDDFGGSIWRRAAEARSVRPQQRGLSPEVLETFPTLMYADVKGLKVGKGSLECAVCLSEFDDDEELRLLPRCSHVFHTDCIGAWLASHVTCPVCRANLAEPTAVDGLEPTPATAEASSTQPDTAPPPDHVAILVDRMAAAAAEEEEEQREKAILARIGSRTREARSRSGRRPPKFPRSHSTGHSVVRPEEDLDRYTLRLPEHIQKEIFAARKLDRSASCVTFPTSGGECSRHGSGGCGAEGSSRGGWSAQLEKLDRWSSVLLRTLSVKVPTWAGRRRGEGEGSVRKEEGEGSTTGKLAAGIPSVVPNV</sequence>
<dbReference type="GO" id="GO:0008270">
    <property type="term" value="F:zinc ion binding"/>
    <property type="evidence" value="ECO:0007669"/>
    <property type="project" value="UniProtKB-KW"/>
</dbReference>
<feature type="compositionally biased region" description="Basic and acidic residues" evidence="15">
    <location>
        <begin position="379"/>
        <end position="392"/>
    </location>
</feature>
<evidence type="ECO:0000256" key="4">
    <source>
        <dbReference type="ARBA" id="ARBA00012483"/>
    </source>
</evidence>
<evidence type="ECO:0000259" key="17">
    <source>
        <dbReference type="PROSITE" id="PS50089"/>
    </source>
</evidence>
<feature type="domain" description="RING-type" evidence="17">
    <location>
        <begin position="156"/>
        <end position="198"/>
    </location>
</feature>
<dbReference type="InterPro" id="IPR053238">
    <property type="entry name" value="RING-H2_zinc_finger"/>
</dbReference>
<dbReference type="FunCoup" id="A0A804J6H8">
    <property type="interactions" value="877"/>
</dbReference>
<dbReference type="PANTHER" id="PTHR14155">
    <property type="entry name" value="RING FINGER DOMAIN-CONTAINING"/>
    <property type="match status" value="1"/>
</dbReference>
<evidence type="ECO:0000256" key="3">
    <source>
        <dbReference type="ARBA" id="ARBA00004906"/>
    </source>
</evidence>
<evidence type="ECO:0000256" key="10">
    <source>
        <dbReference type="ARBA" id="ARBA00022833"/>
    </source>
</evidence>
<keyword evidence="9" id="KW-0833">Ubl conjugation pathway</keyword>
<dbReference type="GO" id="GO:0061630">
    <property type="term" value="F:ubiquitin protein ligase activity"/>
    <property type="evidence" value="ECO:0007669"/>
    <property type="project" value="UniProtKB-EC"/>
</dbReference>
<accession>A0A804J6H8</accession>
<keyword evidence="8 14" id="KW-0863">Zinc-finger</keyword>
<feature type="region of interest" description="Disordered" evidence="15">
    <location>
        <begin position="325"/>
        <end position="346"/>
    </location>
</feature>
<dbReference type="Gene3D" id="3.30.40.10">
    <property type="entry name" value="Zinc/RING finger domain, C3HC4 (zinc finger)"/>
    <property type="match status" value="1"/>
</dbReference>
<dbReference type="InterPro" id="IPR001841">
    <property type="entry name" value="Znf_RING"/>
</dbReference>
<dbReference type="Gramene" id="Ma05_t20140.1">
    <property type="protein sequence ID" value="Ma05_p20140.1"/>
    <property type="gene ID" value="Ma05_g20140"/>
</dbReference>
<evidence type="ECO:0000313" key="19">
    <source>
        <dbReference type="EnsemblPlants" id="Ma05_p20140.1"/>
    </source>
</evidence>
<evidence type="ECO:0000256" key="12">
    <source>
        <dbReference type="ARBA" id="ARBA00023136"/>
    </source>
</evidence>
<dbReference type="EMBL" id="HG996470">
    <property type="protein sequence ID" value="CAG1839044.1"/>
    <property type="molecule type" value="Genomic_DNA"/>
</dbReference>
<dbReference type="FunFam" id="3.30.40.10:FF:000187">
    <property type="entry name" value="E3 ubiquitin-protein ligase ATL6"/>
    <property type="match status" value="1"/>
</dbReference>
<feature type="region of interest" description="Disordered" evidence="15">
    <location>
        <begin position="246"/>
        <end position="292"/>
    </location>
</feature>
<evidence type="ECO:0000256" key="8">
    <source>
        <dbReference type="ARBA" id="ARBA00022771"/>
    </source>
</evidence>
<dbReference type="CDD" id="cd16461">
    <property type="entry name" value="RING-H2_EL5-like"/>
    <property type="match status" value="1"/>
</dbReference>
<keyword evidence="20" id="KW-1185">Reference proteome</keyword>
<dbReference type="AlphaFoldDB" id="A0A804J6H8"/>
<protein>
    <recommendedName>
        <fullName evidence="4">RING-type E3 ubiquitin transferase</fullName>
        <ecNumber evidence="4">2.3.2.27</ecNumber>
    </recommendedName>
</protein>
<proteinExistence type="inferred from homology"/>
<comment type="subcellular location">
    <subcellularLocation>
        <location evidence="2">Membrane</location>
        <topology evidence="2">Single-pass membrane protein</topology>
    </subcellularLocation>
</comment>
<reference evidence="18" key="1">
    <citation type="submission" date="2021-03" db="EMBL/GenBank/DDBJ databases">
        <authorList>
            <consortium name="Genoscope - CEA"/>
            <person name="William W."/>
        </authorList>
    </citation>
    <scope>NUCLEOTIDE SEQUENCE</scope>
    <source>
        <strain evidence="18">Doubled-haploid Pahang</strain>
    </source>
</reference>
<keyword evidence="11 16" id="KW-1133">Transmembrane helix</keyword>
<feature type="transmembrane region" description="Helical" evidence="16">
    <location>
        <begin position="77"/>
        <end position="98"/>
    </location>
</feature>
<comment type="similarity">
    <text evidence="13">Belongs to the RING-type zinc finger family. ATL subfamily.</text>
</comment>
<evidence type="ECO:0000256" key="15">
    <source>
        <dbReference type="SAM" id="MobiDB-lite"/>
    </source>
</evidence>
<comment type="catalytic activity">
    <reaction evidence="1">
        <text>S-ubiquitinyl-[E2 ubiquitin-conjugating enzyme]-L-cysteine + [acceptor protein]-L-lysine = [E2 ubiquitin-conjugating enzyme]-L-cysteine + N(6)-ubiquitinyl-[acceptor protein]-L-lysine.</text>
        <dbReference type="EC" id="2.3.2.27"/>
    </reaction>
</comment>
<dbReference type="SUPFAM" id="SSF57850">
    <property type="entry name" value="RING/U-box"/>
    <property type="match status" value="1"/>
</dbReference>
<dbReference type="Pfam" id="PF13639">
    <property type="entry name" value="zf-RING_2"/>
    <property type="match status" value="1"/>
</dbReference>
<keyword evidence="10" id="KW-0862">Zinc</keyword>
<evidence type="ECO:0000256" key="1">
    <source>
        <dbReference type="ARBA" id="ARBA00000900"/>
    </source>
</evidence>
<dbReference type="PANTHER" id="PTHR14155:SF263">
    <property type="entry name" value="E3 UBIQUITIN-PROTEIN LIGASE ATL6"/>
    <property type="match status" value="1"/>
</dbReference>
<evidence type="ECO:0000313" key="20">
    <source>
        <dbReference type="Proteomes" id="UP000012960"/>
    </source>
</evidence>
<feature type="region of interest" description="Disordered" evidence="15">
    <location>
        <begin position="378"/>
        <end position="411"/>
    </location>
</feature>
<dbReference type="PROSITE" id="PS50089">
    <property type="entry name" value="ZF_RING_2"/>
    <property type="match status" value="1"/>
</dbReference>
<dbReference type="GO" id="GO:0016020">
    <property type="term" value="C:membrane"/>
    <property type="evidence" value="ECO:0007669"/>
    <property type="project" value="UniProtKB-SubCell"/>
</dbReference>
<dbReference type="InParanoid" id="A0A804J6H8"/>
<feature type="transmembrane region" description="Helical" evidence="16">
    <location>
        <begin position="32"/>
        <end position="50"/>
    </location>
</feature>
<evidence type="ECO:0000313" key="18">
    <source>
        <dbReference type="EMBL" id="CAG1839044.1"/>
    </source>
</evidence>
<keyword evidence="6 16" id="KW-0812">Transmembrane</keyword>
<evidence type="ECO:0000256" key="6">
    <source>
        <dbReference type="ARBA" id="ARBA00022692"/>
    </source>
</evidence>
<evidence type="ECO:0000256" key="11">
    <source>
        <dbReference type="ARBA" id="ARBA00022989"/>
    </source>
</evidence>